<reference evidence="2 3" key="1">
    <citation type="submission" date="2017-09" db="EMBL/GenBank/DDBJ databases">
        <title>Comparative genomics of rhizobia isolated from Phaseolus vulgaris in China.</title>
        <authorList>
            <person name="Tong W."/>
        </authorList>
    </citation>
    <scope>NUCLEOTIDE SEQUENCE [LARGE SCALE GENOMIC DNA]</scope>
    <source>
        <strain evidence="2 3">C5</strain>
    </source>
</reference>
<dbReference type="EMBL" id="NWSV01000003">
    <property type="protein sequence ID" value="PDT05082.1"/>
    <property type="molecule type" value="Genomic_DNA"/>
</dbReference>
<dbReference type="InterPro" id="IPR009506">
    <property type="entry name" value="YjiS-like"/>
</dbReference>
<organism evidence="2 3">
    <name type="scientific">Rhizobium chutanense</name>
    <dbReference type="NCBI Taxonomy" id="2035448"/>
    <lineage>
        <taxon>Bacteria</taxon>
        <taxon>Pseudomonadati</taxon>
        <taxon>Pseudomonadota</taxon>
        <taxon>Alphaproteobacteria</taxon>
        <taxon>Hyphomicrobiales</taxon>
        <taxon>Rhizobiaceae</taxon>
        <taxon>Rhizobium/Agrobacterium group</taxon>
        <taxon>Rhizobium</taxon>
    </lineage>
</organism>
<proteinExistence type="predicted"/>
<dbReference type="RefSeq" id="WP_097611101.1">
    <property type="nucleotide sequence ID" value="NZ_NWSV01000003.1"/>
</dbReference>
<feature type="domain" description="YjiS-like" evidence="1">
    <location>
        <begin position="35"/>
        <end position="66"/>
    </location>
</feature>
<dbReference type="Proteomes" id="UP000220768">
    <property type="component" value="Unassembled WGS sequence"/>
</dbReference>
<evidence type="ECO:0000313" key="3">
    <source>
        <dbReference type="Proteomes" id="UP000220768"/>
    </source>
</evidence>
<gene>
    <name evidence="2" type="ORF">CO666_05465</name>
</gene>
<keyword evidence="3" id="KW-1185">Reference proteome</keyword>
<sequence length="77" mass="9247">MTMELSEILETPRRDIVRSKMRRTARWGRRLLAIIEHRLEKRRSRRTLCELTDDELCDVGLTRAEAKGEISKSWFWS</sequence>
<protein>
    <recommendedName>
        <fullName evidence="1">YjiS-like domain-containing protein</fullName>
    </recommendedName>
</protein>
<dbReference type="AlphaFoldDB" id="A0A2A6JGJ7"/>
<evidence type="ECO:0000259" key="1">
    <source>
        <dbReference type="Pfam" id="PF06568"/>
    </source>
</evidence>
<evidence type="ECO:0000313" key="2">
    <source>
        <dbReference type="EMBL" id="PDT05082.1"/>
    </source>
</evidence>
<dbReference type="Pfam" id="PF06568">
    <property type="entry name" value="YjiS-like"/>
    <property type="match status" value="1"/>
</dbReference>
<accession>A0A2A6JGJ7</accession>
<comment type="caution">
    <text evidence="2">The sequence shown here is derived from an EMBL/GenBank/DDBJ whole genome shotgun (WGS) entry which is preliminary data.</text>
</comment>
<name>A0A2A6JGJ7_9HYPH</name>